<dbReference type="RefSeq" id="WP_011234483.1">
    <property type="nucleotide sequence ID" value="NZ_JPIN01000008.1"/>
</dbReference>
<organism evidence="8 9">
    <name type="scientific">Pseudidiomarina atlantica</name>
    <dbReference type="NCBI Taxonomy" id="1517416"/>
    <lineage>
        <taxon>Bacteria</taxon>
        <taxon>Pseudomonadati</taxon>
        <taxon>Pseudomonadota</taxon>
        <taxon>Gammaproteobacteria</taxon>
        <taxon>Alteromonadales</taxon>
        <taxon>Idiomarinaceae</taxon>
        <taxon>Pseudidiomarina</taxon>
    </lineage>
</organism>
<dbReference type="GO" id="GO:0006825">
    <property type="term" value="P:copper ion transport"/>
    <property type="evidence" value="ECO:0007669"/>
    <property type="project" value="InterPro"/>
</dbReference>
<dbReference type="PANTHER" id="PTHR34820">
    <property type="entry name" value="INNER MEMBRANE PROTEIN YEBZ"/>
    <property type="match status" value="1"/>
</dbReference>
<dbReference type="InterPro" id="IPR014755">
    <property type="entry name" value="Cu-Rt/internalin_Ig-like"/>
</dbReference>
<feature type="domain" description="CopC" evidence="7">
    <location>
        <begin position="22"/>
        <end position="115"/>
    </location>
</feature>
<evidence type="ECO:0000256" key="3">
    <source>
        <dbReference type="ARBA" id="ARBA00022729"/>
    </source>
</evidence>
<reference evidence="8 9" key="1">
    <citation type="submission" date="2014-06" db="EMBL/GenBank/DDBJ databases">
        <title>Draft genome sequence of Idiomarina sp. MCCC 1A10513.</title>
        <authorList>
            <person name="Du J."/>
            <person name="Lai Q."/>
            <person name="Shao Z."/>
        </authorList>
    </citation>
    <scope>NUCLEOTIDE SEQUENCE [LARGE SCALE GENOMIC DNA]</scope>
    <source>
        <strain evidence="8 9">MCCC 1A10513</strain>
    </source>
</reference>
<dbReference type="eggNOG" id="COG2372">
    <property type="taxonomic scope" value="Bacteria"/>
</dbReference>
<dbReference type="PANTHER" id="PTHR34820:SF4">
    <property type="entry name" value="INNER MEMBRANE PROTEIN YEBZ"/>
    <property type="match status" value="1"/>
</dbReference>
<evidence type="ECO:0000256" key="4">
    <source>
        <dbReference type="ARBA" id="ARBA00023008"/>
    </source>
</evidence>
<accession>A0A094L193</accession>
<dbReference type="Gene3D" id="2.60.40.1220">
    <property type="match status" value="1"/>
</dbReference>
<protein>
    <recommendedName>
        <fullName evidence="5">Copper resistance protein C</fullName>
    </recommendedName>
</protein>
<dbReference type="InterPro" id="IPR014756">
    <property type="entry name" value="Ig_E-set"/>
</dbReference>
<comment type="similarity">
    <text evidence="5">Belongs to the CopC family.</text>
</comment>
<evidence type="ECO:0000256" key="5">
    <source>
        <dbReference type="RuleBase" id="RU369037"/>
    </source>
</evidence>
<dbReference type="Pfam" id="PF04234">
    <property type="entry name" value="CopC"/>
    <property type="match status" value="1"/>
</dbReference>
<dbReference type="GO" id="GO:0005507">
    <property type="term" value="F:copper ion binding"/>
    <property type="evidence" value="ECO:0007669"/>
    <property type="project" value="UniProtKB-UniRule"/>
</dbReference>
<feature type="signal peptide" evidence="6">
    <location>
        <begin position="1"/>
        <end position="21"/>
    </location>
</feature>
<dbReference type="EMBL" id="JPIN01000008">
    <property type="protein sequence ID" value="KFZ28358.1"/>
    <property type="molecule type" value="Genomic_DNA"/>
</dbReference>
<dbReference type="AlphaFoldDB" id="A0A094L193"/>
<evidence type="ECO:0000256" key="2">
    <source>
        <dbReference type="ARBA" id="ARBA00022723"/>
    </source>
</evidence>
<dbReference type="GeneID" id="41336408"/>
<dbReference type="GO" id="GO:0046688">
    <property type="term" value="P:response to copper ion"/>
    <property type="evidence" value="ECO:0007669"/>
    <property type="project" value="UniProtKB-UniRule"/>
</dbReference>
<gene>
    <name evidence="8" type="ORF">IDAT_08580</name>
</gene>
<comment type="caution">
    <text evidence="8">The sequence shown here is derived from an EMBL/GenBank/DDBJ whole genome shotgun (WGS) entry which is preliminary data.</text>
</comment>
<sequence>MKNILKLAFGTTLFFSAWASAHVGLTSSSPEDGATLSESPTEITMNFSGDVRLAKIMLHSDDGKMHPLDFSMSMTPKAAYEIAVKNNLASGGYTVYWTAMGGDSHKISGDFSFEVK</sequence>
<dbReference type="InterPro" id="IPR007348">
    <property type="entry name" value="CopC_dom"/>
</dbReference>
<evidence type="ECO:0000313" key="8">
    <source>
        <dbReference type="EMBL" id="KFZ28358.1"/>
    </source>
</evidence>
<keyword evidence="9" id="KW-1185">Reference proteome</keyword>
<dbReference type="GO" id="GO:0005886">
    <property type="term" value="C:plasma membrane"/>
    <property type="evidence" value="ECO:0007669"/>
    <property type="project" value="TreeGrafter"/>
</dbReference>
<dbReference type="STRING" id="1517416.IDAT_08580"/>
<evidence type="ECO:0000256" key="1">
    <source>
        <dbReference type="ARBA" id="ARBA00004196"/>
    </source>
</evidence>
<dbReference type="OrthoDB" id="5568545at2"/>
<dbReference type="SUPFAM" id="SSF81296">
    <property type="entry name" value="E set domains"/>
    <property type="match status" value="1"/>
</dbReference>
<keyword evidence="4 5" id="KW-0186">Copper</keyword>
<name>A0A094L193_9GAMM</name>
<dbReference type="GO" id="GO:0030313">
    <property type="term" value="C:cell envelope"/>
    <property type="evidence" value="ECO:0007669"/>
    <property type="project" value="UniProtKB-SubCell"/>
</dbReference>
<proteinExistence type="inferred from homology"/>
<keyword evidence="2 5" id="KW-0479">Metal-binding</keyword>
<keyword evidence="5" id="KW-0574">Periplasm</keyword>
<feature type="chain" id="PRO_5001901597" description="Copper resistance protein C" evidence="6">
    <location>
        <begin position="22"/>
        <end position="116"/>
    </location>
</feature>
<evidence type="ECO:0000256" key="6">
    <source>
        <dbReference type="SAM" id="SignalP"/>
    </source>
</evidence>
<comment type="subcellular location">
    <subcellularLocation>
        <location evidence="1">Cell envelope</location>
    </subcellularLocation>
    <subcellularLocation>
        <location evidence="5">Periplasm</location>
    </subcellularLocation>
</comment>
<evidence type="ECO:0000259" key="7">
    <source>
        <dbReference type="Pfam" id="PF04234"/>
    </source>
</evidence>
<evidence type="ECO:0000313" key="9">
    <source>
        <dbReference type="Proteomes" id="UP000053718"/>
    </source>
</evidence>
<dbReference type="Proteomes" id="UP000053718">
    <property type="component" value="Unassembled WGS sequence"/>
</dbReference>
<dbReference type="InterPro" id="IPR032694">
    <property type="entry name" value="CopC/D"/>
</dbReference>
<keyword evidence="3 5" id="KW-0732">Signal</keyword>
<comment type="function">
    <text evidence="5">Involved in copper resistance.</text>
</comment>
<dbReference type="GO" id="GO:0042597">
    <property type="term" value="C:periplasmic space"/>
    <property type="evidence" value="ECO:0007669"/>
    <property type="project" value="UniProtKB-SubCell"/>
</dbReference>